<reference evidence="9 10" key="1">
    <citation type="journal article" date="2013" name="J. Bacteriol.">
        <title>Roles of HynAB and Ech, the only two hydrogenases found in the model sulfate reducer Desulfovibrio gigas.</title>
        <authorList>
            <person name="Morais-Silva F.O."/>
            <person name="Santos C.I."/>
            <person name="Rodrigues R."/>
            <person name="Pereira I.A."/>
            <person name="Rodrigues-Pousada C."/>
        </authorList>
    </citation>
    <scope>NUCLEOTIDE SEQUENCE [LARGE SCALE GENOMIC DNA]</scope>
    <source>
        <strain evidence="10">ATCC 19364 / DSM 1382 / NCIMB 9332 / VKM B-1759</strain>
    </source>
</reference>
<evidence type="ECO:0000313" key="9">
    <source>
        <dbReference type="EMBL" id="AGW14223.1"/>
    </source>
</evidence>
<keyword evidence="10" id="KW-1185">Reference proteome</keyword>
<keyword evidence="4" id="KW-0472">Membrane</keyword>
<keyword evidence="2" id="KW-1003">Cell membrane</keyword>
<keyword evidence="5 9" id="KW-0449">Lipoprotein</keyword>
<protein>
    <submittedName>
        <fullName evidence="9">Putative basic membrane lipoprotein</fullName>
    </submittedName>
</protein>
<dbReference type="PATRIC" id="fig|1121448.10.peg.2437"/>
<feature type="domain" description="ABC transporter substrate-binding protein PnrA-like" evidence="8">
    <location>
        <begin position="55"/>
        <end position="327"/>
    </location>
</feature>
<dbReference type="PANTHER" id="PTHR34296">
    <property type="entry name" value="TRANSCRIPTIONAL ACTIVATOR PROTEIN MED"/>
    <property type="match status" value="1"/>
</dbReference>
<dbReference type="EMBL" id="CP006585">
    <property type="protein sequence ID" value="AGW14223.1"/>
    <property type="molecule type" value="Genomic_DNA"/>
</dbReference>
<evidence type="ECO:0000256" key="2">
    <source>
        <dbReference type="ARBA" id="ARBA00022475"/>
    </source>
</evidence>
<dbReference type="InterPro" id="IPR050957">
    <property type="entry name" value="BMP_lipoprotein"/>
</dbReference>
<evidence type="ECO:0000313" key="10">
    <source>
        <dbReference type="Proteomes" id="UP000016587"/>
    </source>
</evidence>
<evidence type="ECO:0000256" key="1">
    <source>
        <dbReference type="ARBA" id="ARBA00004236"/>
    </source>
</evidence>
<evidence type="ECO:0000256" key="4">
    <source>
        <dbReference type="ARBA" id="ARBA00023136"/>
    </source>
</evidence>
<dbReference type="Gene3D" id="3.40.50.2300">
    <property type="match status" value="2"/>
</dbReference>
<dbReference type="KEGG" id="dgg:DGI_2484"/>
<organism evidence="9 10">
    <name type="scientific">Megalodesulfovibrio gigas (strain ATCC 19364 / DSM 1382 / NCIMB 9332 / VKM B-1759)</name>
    <name type="common">Desulfovibrio gigas</name>
    <dbReference type="NCBI Taxonomy" id="1121448"/>
    <lineage>
        <taxon>Bacteria</taxon>
        <taxon>Pseudomonadati</taxon>
        <taxon>Thermodesulfobacteriota</taxon>
        <taxon>Desulfovibrionia</taxon>
        <taxon>Desulfovibrionales</taxon>
        <taxon>Desulfovibrionaceae</taxon>
        <taxon>Megalodesulfovibrio</taxon>
    </lineage>
</organism>
<feature type="signal peptide" evidence="7">
    <location>
        <begin position="1"/>
        <end position="22"/>
    </location>
</feature>
<dbReference type="RefSeq" id="WP_021761215.1">
    <property type="nucleotide sequence ID" value="NC_022444.1"/>
</dbReference>
<gene>
    <name evidence="9" type="ORF">DGI_2484</name>
</gene>
<sequence>MNIRLVVSVVLAGMLLMASCSDTPETPSPPKSPAAAPSAAPPAPGGAAHKVCLAISSDGLGDSGYNDMQYAALVAGRARHEFVMDITTLQDNQPDPAGLALGQLLERNCTVVIAGQGWSMLAAVERLAPQHPQVRFFVVDATPAVFAPNVAGSRFHVEEAAFQAGYLAAAVSTTKALASVGGAAAPAVLDFIQGFEAGAIYQNPRCALHRIFLSEANPEANPWNSPAKAQAVAQALAREHKVDVLFAVAGGSNTGVFRAATEGGLRAVGVDTDQDHLAKGVILTSVMKRVDVALENVLDAIMSNTFENKQYSFSLRNGGVGLSPMTYTRAALPPKLPAELDEIRRRIIAGDILVPASQ</sequence>
<accession>T2GD44</accession>
<evidence type="ECO:0000256" key="5">
    <source>
        <dbReference type="ARBA" id="ARBA00023288"/>
    </source>
</evidence>
<evidence type="ECO:0000256" key="3">
    <source>
        <dbReference type="ARBA" id="ARBA00022729"/>
    </source>
</evidence>
<dbReference type="AlphaFoldDB" id="T2GD44"/>
<dbReference type="Pfam" id="PF02608">
    <property type="entry name" value="Bmp"/>
    <property type="match status" value="1"/>
</dbReference>
<dbReference type="STRING" id="1121448.DGI_2484"/>
<dbReference type="eggNOG" id="COG1744">
    <property type="taxonomic scope" value="Bacteria"/>
</dbReference>
<dbReference type="PANTHER" id="PTHR34296:SF2">
    <property type="entry name" value="ABC TRANSPORTER GUANOSINE-BINDING PROTEIN NUPN"/>
    <property type="match status" value="1"/>
</dbReference>
<comment type="subcellular location">
    <subcellularLocation>
        <location evidence="1">Cell membrane</location>
    </subcellularLocation>
</comment>
<feature type="chain" id="PRO_5004588295" evidence="7">
    <location>
        <begin position="23"/>
        <end position="358"/>
    </location>
</feature>
<dbReference type="GO" id="GO:0005886">
    <property type="term" value="C:plasma membrane"/>
    <property type="evidence" value="ECO:0007669"/>
    <property type="project" value="UniProtKB-SubCell"/>
</dbReference>
<dbReference type="CDD" id="cd06354">
    <property type="entry name" value="PBP1_PrnA-like"/>
    <property type="match status" value="1"/>
</dbReference>
<feature type="region of interest" description="Disordered" evidence="6">
    <location>
        <begin position="21"/>
        <end position="42"/>
    </location>
</feature>
<reference evidence="10" key="2">
    <citation type="submission" date="2013-07" db="EMBL/GenBank/DDBJ databases">
        <authorList>
            <person name="Morais-Silva F.O."/>
            <person name="Rezende A.M."/>
            <person name="Pimentel C."/>
            <person name="Resende D.M."/>
            <person name="Santos C.I."/>
            <person name="Clemente C."/>
            <person name="de Oliveira L.M."/>
            <person name="da Silva S.M."/>
            <person name="Costa D.A."/>
            <person name="Varela-Raposo A."/>
            <person name="Horacio E.C.A."/>
            <person name="Matos M."/>
            <person name="Flores O."/>
            <person name="Ruiz J.C."/>
            <person name="Rodrigues-Pousada C."/>
        </authorList>
    </citation>
    <scope>NUCLEOTIDE SEQUENCE [LARGE SCALE GENOMIC DNA]</scope>
    <source>
        <strain evidence="10">ATCC 19364 / DSM 1382 / NCIMB 9332 / VKM B-1759</strain>
    </source>
</reference>
<name>T2GD44_MEGG1</name>
<dbReference type="InterPro" id="IPR003760">
    <property type="entry name" value="PnrA-like"/>
</dbReference>
<dbReference type="OrthoDB" id="9769871at2"/>
<dbReference type="HOGENOM" id="CLU_038813_0_1_7"/>
<dbReference type="Proteomes" id="UP000016587">
    <property type="component" value="Chromosome"/>
</dbReference>
<evidence type="ECO:0000256" key="6">
    <source>
        <dbReference type="SAM" id="MobiDB-lite"/>
    </source>
</evidence>
<evidence type="ECO:0000259" key="8">
    <source>
        <dbReference type="Pfam" id="PF02608"/>
    </source>
</evidence>
<keyword evidence="3 7" id="KW-0732">Signal</keyword>
<dbReference type="PROSITE" id="PS51257">
    <property type="entry name" value="PROKAR_LIPOPROTEIN"/>
    <property type="match status" value="1"/>
</dbReference>
<proteinExistence type="predicted"/>
<evidence type="ECO:0000256" key="7">
    <source>
        <dbReference type="SAM" id="SignalP"/>
    </source>
</evidence>